<evidence type="ECO:0000256" key="10">
    <source>
        <dbReference type="SAM" id="SignalP"/>
    </source>
</evidence>
<keyword evidence="8" id="KW-0143">Chaperone</keyword>
<evidence type="ECO:0000256" key="1">
    <source>
        <dbReference type="ARBA" id="ARBA00004613"/>
    </source>
</evidence>
<feature type="compositionally biased region" description="Basic and acidic residues" evidence="9">
    <location>
        <begin position="128"/>
        <end position="139"/>
    </location>
</feature>
<keyword evidence="7" id="KW-1015">Disulfide bond</keyword>
<keyword evidence="4" id="KW-0813">Transport</keyword>
<protein>
    <recommendedName>
        <fullName evidence="3">Neuroendocrine protein 7B2</fullName>
    </recommendedName>
</protein>
<feature type="chain" id="PRO_5032971620" description="Neuroendocrine protein 7B2" evidence="10">
    <location>
        <begin position="21"/>
        <end position="279"/>
    </location>
</feature>
<name>A0A813SNA6_9BILA</name>
<dbReference type="InterPro" id="IPR007945">
    <property type="entry name" value="Secretogranin_V"/>
</dbReference>
<dbReference type="OrthoDB" id="9922675at2759"/>
<evidence type="ECO:0000256" key="9">
    <source>
        <dbReference type="SAM" id="MobiDB-lite"/>
    </source>
</evidence>
<dbReference type="GO" id="GO:0030141">
    <property type="term" value="C:secretory granule"/>
    <property type="evidence" value="ECO:0007669"/>
    <property type="project" value="InterPro"/>
</dbReference>
<dbReference type="GO" id="GO:0046883">
    <property type="term" value="P:regulation of hormone secretion"/>
    <property type="evidence" value="ECO:0007669"/>
    <property type="project" value="TreeGrafter"/>
</dbReference>
<keyword evidence="6 10" id="KW-0732">Signal</keyword>
<feature type="region of interest" description="Disordered" evidence="9">
    <location>
        <begin position="226"/>
        <end position="267"/>
    </location>
</feature>
<reference evidence="11" key="1">
    <citation type="submission" date="2021-02" db="EMBL/GenBank/DDBJ databases">
        <authorList>
            <person name="Nowell W R."/>
        </authorList>
    </citation>
    <scope>NUCLEOTIDE SEQUENCE</scope>
    <source>
        <strain evidence="11">Ploen Becks lab</strain>
    </source>
</reference>
<evidence type="ECO:0000256" key="7">
    <source>
        <dbReference type="ARBA" id="ARBA00023157"/>
    </source>
</evidence>
<dbReference type="EMBL" id="CAJNOC010000746">
    <property type="protein sequence ID" value="CAF0798787.1"/>
    <property type="molecule type" value="Genomic_DNA"/>
</dbReference>
<proteinExistence type="inferred from homology"/>
<dbReference type="Pfam" id="PF05281">
    <property type="entry name" value="Secretogranin_V"/>
    <property type="match status" value="1"/>
</dbReference>
<accession>A0A813SNA6</accession>
<dbReference type="GO" id="GO:0030234">
    <property type="term" value="F:enzyme regulator activity"/>
    <property type="evidence" value="ECO:0007669"/>
    <property type="project" value="TreeGrafter"/>
</dbReference>
<keyword evidence="12" id="KW-1185">Reference proteome</keyword>
<evidence type="ECO:0000256" key="8">
    <source>
        <dbReference type="ARBA" id="ARBA00023186"/>
    </source>
</evidence>
<dbReference type="Proteomes" id="UP000663879">
    <property type="component" value="Unassembled WGS sequence"/>
</dbReference>
<evidence type="ECO:0000256" key="4">
    <source>
        <dbReference type="ARBA" id="ARBA00022448"/>
    </source>
</evidence>
<sequence length="279" mass="31809">MRASLILICILIECIFSVYSYKLIYDEDDDDFSDEDYLAHKAYKRFQTKNDLDRFLYKSNNFRQPSWYDSVDEDHPYTKALDALALDEFINSPPSFDDDFIETRDEESESHSSLVGGHQYVSGGAGEGKQHLSPDGKISNKEEIKSDEDLPAYCDPPNPCPIGYTGEDCDPRPFTEFTAEYSKNYQEQQSCMCDEDHNECSKSVKTKSVDKINELIQNIKDIQLPKNDKFSPVVAKKSPRIRRSTNEKASKKNETKSKKNPFLSGQAIKVHVAKKSAPI</sequence>
<comment type="similarity">
    <text evidence="2">Belongs to the 7B2 family.</text>
</comment>
<evidence type="ECO:0000256" key="5">
    <source>
        <dbReference type="ARBA" id="ARBA00022525"/>
    </source>
</evidence>
<feature type="signal peptide" evidence="10">
    <location>
        <begin position="1"/>
        <end position="20"/>
    </location>
</feature>
<dbReference type="GO" id="GO:0005576">
    <property type="term" value="C:extracellular region"/>
    <property type="evidence" value="ECO:0007669"/>
    <property type="project" value="UniProtKB-SubCell"/>
</dbReference>
<comment type="subcellular location">
    <subcellularLocation>
        <location evidence="1">Secreted</location>
    </subcellularLocation>
</comment>
<feature type="compositionally biased region" description="Basic and acidic residues" evidence="9">
    <location>
        <begin position="244"/>
        <end position="257"/>
    </location>
</feature>
<comment type="caution">
    <text evidence="11">The sequence shown here is derived from an EMBL/GenBank/DDBJ whole genome shotgun (WGS) entry which is preliminary data.</text>
</comment>
<evidence type="ECO:0000256" key="2">
    <source>
        <dbReference type="ARBA" id="ARBA00006348"/>
    </source>
</evidence>
<organism evidence="11 12">
    <name type="scientific">Brachionus calyciflorus</name>
    <dbReference type="NCBI Taxonomy" id="104777"/>
    <lineage>
        <taxon>Eukaryota</taxon>
        <taxon>Metazoa</taxon>
        <taxon>Spiralia</taxon>
        <taxon>Gnathifera</taxon>
        <taxon>Rotifera</taxon>
        <taxon>Eurotatoria</taxon>
        <taxon>Monogononta</taxon>
        <taxon>Pseudotrocha</taxon>
        <taxon>Ploima</taxon>
        <taxon>Brachionidae</taxon>
        <taxon>Brachionus</taxon>
    </lineage>
</organism>
<dbReference type="PANTHER" id="PTHR12738">
    <property type="entry name" value="NEUROENDOCRINE PROTEIN 7B2"/>
    <property type="match status" value="1"/>
</dbReference>
<evidence type="ECO:0000256" key="3">
    <source>
        <dbReference type="ARBA" id="ARBA00019589"/>
    </source>
</evidence>
<keyword evidence="5" id="KW-0964">Secreted</keyword>
<gene>
    <name evidence="11" type="ORF">OXX778_LOCUS6355</name>
</gene>
<dbReference type="PANTHER" id="PTHR12738:SF0">
    <property type="entry name" value="NEUROENDOCRINE PROTEIN 7B2"/>
    <property type="match status" value="1"/>
</dbReference>
<evidence type="ECO:0000256" key="6">
    <source>
        <dbReference type="ARBA" id="ARBA00022729"/>
    </source>
</evidence>
<dbReference type="AlphaFoldDB" id="A0A813SNA6"/>
<feature type="region of interest" description="Disordered" evidence="9">
    <location>
        <begin position="104"/>
        <end position="139"/>
    </location>
</feature>
<evidence type="ECO:0000313" key="12">
    <source>
        <dbReference type="Proteomes" id="UP000663879"/>
    </source>
</evidence>
<evidence type="ECO:0000313" key="11">
    <source>
        <dbReference type="EMBL" id="CAF0798787.1"/>
    </source>
</evidence>
<dbReference type="GO" id="GO:0007218">
    <property type="term" value="P:neuropeptide signaling pathway"/>
    <property type="evidence" value="ECO:0007669"/>
    <property type="project" value="InterPro"/>
</dbReference>